<comment type="caution">
    <text evidence="2">The sequence shown here is derived from an EMBL/GenBank/DDBJ whole genome shotgun (WGS) entry which is preliminary data.</text>
</comment>
<protein>
    <submittedName>
        <fullName evidence="2">Uncharacterized protein</fullName>
    </submittedName>
</protein>
<feature type="transmembrane region" description="Helical" evidence="1">
    <location>
        <begin position="138"/>
        <end position="163"/>
    </location>
</feature>
<organism evidence="2 3">
    <name type="scientific">Sulfobacillus acidophilus</name>
    <dbReference type="NCBI Taxonomy" id="53633"/>
    <lineage>
        <taxon>Bacteria</taxon>
        <taxon>Bacillati</taxon>
        <taxon>Bacillota</taxon>
        <taxon>Clostridia</taxon>
        <taxon>Eubacteriales</taxon>
        <taxon>Clostridiales Family XVII. Incertae Sedis</taxon>
        <taxon>Sulfobacillus</taxon>
    </lineage>
</organism>
<feature type="transmembrane region" description="Helical" evidence="1">
    <location>
        <begin position="104"/>
        <end position="126"/>
    </location>
</feature>
<reference evidence="2 3" key="1">
    <citation type="journal article" date="2014" name="BMC Genomics">
        <title>Comparison of environmental and isolate Sulfobacillus genomes reveals diverse carbon, sulfur, nitrogen, and hydrogen metabolisms.</title>
        <authorList>
            <person name="Justice N.B."/>
            <person name="Norman A."/>
            <person name="Brown C.T."/>
            <person name="Singh A."/>
            <person name="Thomas B.C."/>
            <person name="Banfield J.F."/>
        </authorList>
    </citation>
    <scope>NUCLEOTIDE SEQUENCE [LARGE SCALE GENOMIC DNA]</scope>
    <source>
        <strain evidence="2">AMDSBA3</strain>
    </source>
</reference>
<feature type="transmembrane region" description="Helical" evidence="1">
    <location>
        <begin position="232"/>
        <end position="254"/>
    </location>
</feature>
<evidence type="ECO:0000256" key="1">
    <source>
        <dbReference type="SAM" id="Phobius"/>
    </source>
</evidence>
<keyword evidence="1" id="KW-0812">Transmembrane</keyword>
<dbReference type="AlphaFoldDB" id="A0A2T2WEH5"/>
<keyword evidence="1" id="KW-0472">Membrane</keyword>
<evidence type="ECO:0000313" key="2">
    <source>
        <dbReference type="EMBL" id="PSR20655.1"/>
    </source>
</evidence>
<dbReference type="Proteomes" id="UP000241848">
    <property type="component" value="Unassembled WGS sequence"/>
</dbReference>
<feature type="transmembrane region" description="Helical" evidence="1">
    <location>
        <begin position="266"/>
        <end position="287"/>
    </location>
</feature>
<evidence type="ECO:0000313" key="3">
    <source>
        <dbReference type="Proteomes" id="UP000241848"/>
    </source>
</evidence>
<feature type="transmembrane region" description="Helical" evidence="1">
    <location>
        <begin position="299"/>
        <end position="319"/>
    </location>
</feature>
<dbReference type="EMBL" id="PXYV01000055">
    <property type="protein sequence ID" value="PSR20655.1"/>
    <property type="molecule type" value="Genomic_DNA"/>
</dbReference>
<name>A0A2T2WEH5_9FIRM</name>
<gene>
    <name evidence="2" type="ORF">C7B45_14160</name>
</gene>
<feature type="transmembrane region" description="Helical" evidence="1">
    <location>
        <begin position="62"/>
        <end position="83"/>
    </location>
</feature>
<accession>A0A2T2WEH5</accession>
<proteinExistence type="predicted"/>
<keyword evidence="1" id="KW-1133">Transmembrane helix</keyword>
<feature type="transmembrane region" description="Helical" evidence="1">
    <location>
        <begin position="170"/>
        <end position="191"/>
    </location>
</feature>
<sequence length="339" mass="37341">MRNEAMNAVYYREWRMNRALYLATAALMVLPSCLSVFANATAPHRYAREFLTSWVLGYAHGAGLAMTFGVLLSGVLGLFVFWYDKSRGGIEAALQGPLSRRALMTGKLTLGLATLVAAQVFVWLLLMATAVGVGHAGAIGALAQITVLALASSACLFALTLALSGAMGSLFFIALTAFLWLILPRTVATLITNLSYLSTRMTIAEATAMNTTARDLHWLSPLVTVFPTHNLALLYAAYFTLWTVAAIWAAWVWWERVPYERFHAPLYFSSLWNGWYALLALVTGFFLANLPRSLGAGRWTFWGLYGHALILALPAWFVWRWFWIRLGQSGLGLGPATDS</sequence>